<dbReference type="EMBL" id="OZ035830">
    <property type="protein sequence ID" value="CAL1612716.1"/>
    <property type="molecule type" value="Genomic_DNA"/>
</dbReference>
<dbReference type="AlphaFoldDB" id="A0AAV2MH60"/>
<keyword evidence="4" id="KW-1185">Reference proteome</keyword>
<dbReference type="SUPFAM" id="SSF50353">
    <property type="entry name" value="Cytokine"/>
    <property type="match status" value="1"/>
</dbReference>
<proteinExistence type="inferred from homology"/>
<comment type="similarity">
    <text evidence="1 2">Belongs to the heparin-binding growth factors family.</text>
</comment>
<evidence type="ECO:0000256" key="1">
    <source>
        <dbReference type="ARBA" id="ARBA00007936"/>
    </source>
</evidence>
<dbReference type="InterPro" id="IPR002209">
    <property type="entry name" value="Fibroblast_GF_fam"/>
</dbReference>
<dbReference type="SMART" id="SM00442">
    <property type="entry name" value="FGF"/>
    <property type="match status" value="1"/>
</dbReference>
<dbReference type="PRINTS" id="PR00263">
    <property type="entry name" value="HBGFFGF"/>
</dbReference>
<dbReference type="Proteomes" id="UP001497482">
    <property type="component" value="Chromosome 8"/>
</dbReference>
<dbReference type="GO" id="GO:0008083">
    <property type="term" value="F:growth factor activity"/>
    <property type="evidence" value="ECO:0007669"/>
    <property type="project" value="InterPro"/>
</dbReference>
<dbReference type="Gene3D" id="2.80.10.50">
    <property type="match status" value="1"/>
</dbReference>
<protein>
    <recommendedName>
        <fullName evidence="2">Fibroblast growth factor</fullName>
        <shortName evidence="2">FGF</shortName>
    </recommendedName>
</protein>
<dbReference type="PANTHER" id="PTHR11486">
    <property type="entry name" value="FIBROBLAST GROWTH FACTOR"/>
    <property type="match status" value="1"/>
</dbReference>
<gene>
    <name evidence="3" type="ORF">KC01_LOCUS39015</name>
</gene>
<organism evidence="3 4">
    <name type="scientific">Knipowitschia caucasica</name>
    <name type="common">Caucasian dwarf goby</name>
    <name type="synonym">Pomatoschistus caucasicus</name>
    <dbReference type="NCBI Taxonomy" id="637954"/>
    <lineage>
        <taxon>Eukaryota</taxon>
        <taxon>Metazoa</taxon>
        <taxon>Chordata</taxon>
        <taxon>Craniata</taxon>
        <taxon>Vertebrata</taxon>
        <taxon>Euteleostomi</taxon>
        <taxon>Actinopterygii</taxon>
        <taxon>Neopterygii</taxon>
        <taxon>Teleostei</taxon>
        <taxon>Neoteleostei</taxon>
        <taxon>Acanthomorphata</taxon>
        <taxon>Gobiaria</taxon>
        <taxon>Gobiiformes</taxon>
        <taxon>Gobioidei</taxon>
        <taxon>Gobiidae</taxon>
        <taxon>Gobiinae</taxon>
        <taxon>Knipowitschia</taxon>
    </lineage>
</organism>
<reference evidence="3 4" key="1">
    <citation type="submission" date="2024-04" db="EMBL/GenBank/DDBJ databases">
        <authorList>
            <person name="Waldvogel A.-M."/>
            <person name="Schoenle A."/>
        </authorList>
    </citation>
    <scope>NUCLEOTIDE SEQUENCE [LARGE SCALE GENOMIC DNA]</scope>
</reference>
<dbReference type="PRINTS" id="PR00262">
    <property type="entry name" value="IL1HBGF"/>
</dbReference>
<evidence type="ECO:0000313" key="4">
    <source>
        <dbReference type="Proteomes" id="UP001497482"/>
    </source>
</evidence>
<name>A0AAV2MH60_KNICA</name>
<sequence>MGPWDKRDASQWDQDYLLGIKRIRRLYCNVGIGFHLQVSPNGQITGAHDEGPYTQVEISPVSRGVVTLFGVRSGLFIAMSPRGKLYGSDHYQEECNFKEKLQANNYNTYESAAHPGMYIGIGKTGKTKRGNRVAPTMSMTHFLPRV</sequence>
<accession>A0AAV2MH60</accession>
<dbReference type="Pfam" id="PF00167">
    <property type="entry name" value="FGF"/>
    <property type="match status" value="1"/>
</dbReference>
<evidence type="ECO:0000256" key="2">
    <source>
        <dbReference type="RuleBase" id="RU049442"/>
    </source>
</evidence>
<dbReference type="InterPro" id="IPR008996">
    <property type="entry name" value="IL1/FGF"/>
</dbReference>
<evidence type="ECO:0000313" key="3">
    <source>
        <dbReference type="EMBL" id="CAL1612716.1"/>
    </source>
</evidence>
<dbReference type="PROSITE" id="PS00247">
    <property type="entry name" value="HBGF_FGF"/>
    <property type="match status" value="1"/>
</dbReference>